<evidence type="ECO:0000256" key="1">
    <source>
        <dbReference type="SAM" id="MobiDB-lite"/>
    </source>
</evidence>
<sequence>MTARITPDDILTDDRLAAMRSAVMTEVGDDLRARRRSRKHRTLGIAAAATIAVVAVGGVVASQFQGGGSDSAFSAPAPQTATAGRGAAESAPITGGAPTIAPAPKAAPTTGAAAPTTGAGAPSTPANAPASRQVITTGTVDVTNPDPAAVSTELAALAERLGGRVDQRTETGGENARARLTLRVPNEKVNELVEKVGGLGEVGSVRLEHEDVTGTVVDLEARIRATQVSVDRLTANLARAETTDQVIAAESALTSRQQELETLQSRRASIGDQVSLSTVTVSIDKPAAAGADRSGFTGGLRNGWDALLGAGRWLLVIVGAVLPWAAVLLIVYGLYRAVRRLRPRS</sequence>
<comment type="caution">
    <text evidence="4">The sequence shown here is derived from an EMBL/GenBank/DDBJ whole genome shotgun (WGS) entry which is preliminary data.</text>
</comment>
<feature type="domain" description="DUF4349" evidence="3">
    <location>
        <begin position="132"/>
        <end position="336"/>
    </location>
</feature>
<feature type="transmembrane region" description="Helical" evidence="2">
    <location>
        <begin position="42"/>
        <end position="61"/>
    </location>
</feature>
<evidence type="ECO:0000259" key="3">
    <source>
        <dbReference type="Pfam" id="PF14257"/>
    </source>
</evidence>
<dbReference type="Proteomes" id="UP000319375">
    <property type="component" value="Unassembled WGS sequence"/>
</dbReference>
<dbReference type="OrthoDB" id="186919at2"/>
<evidence type="ECO:0000313" key="5">
    <source>
        <dbReference type="Proteomes" id="UP000319375"/>
    </source>
</evidence>
<feature type="region of interest" description="Disordered" evidence="1">
    <location>
        <begin position="70"/>
        <end position="129"/>
    </location>
</feature>
<proteinExistence type="predicted"/>
<evidence type="ECO:0000313" key="4">
    <source>
        <dbReference type="EMBL" id="TWS29113.1"/>
    </source>
</evidence>
<reference evidence="4 5" key="1">
    <citation type="submission" date="2019-06" db="EMBL/GenBank/DDBJ databases">
        <title>Tsukamurella conjunctivitidis sp. nov., Tsukamurella assacharolytica sp. nov. and Tsukamurella sputae sp. nov. isolated from patients with conjunctivitis, bacteraemia (lymphoma) and respiratory infection (sputum) in Hong Kong.</title>
        <authorList>
            <person name="Teng J.L.L."/>
            <person name="Lee H.H."/>
            <person name="Fong J.Y.H."/>
            <person name="Fok K.M.N."/>
            <person name="Lau S.K.P."/>
            <person name="Woo P.C.Y."/>
        </authorList>
    </citation>
    <scope>NUCLEOTIDE SEQUENCE [LARGE SCALE GENOMIC DNA]</scope>
    <source>
        <strain evidence="4 5">HKU72</strain>
    </source>
</reference>
<feature type="compositionally biased region" description="Low complexity" evidence="1">
    <location>
        <begin position="91"/>
        <end position="129"/>
    </location>
</feature>
<gene>
    <name evidence="4" type="ORF">FK530_09890</name>
</gene>
<feature type="transmembrane region" description="Helical" evidence="2">
    <location>
        <begin position="313"/>
        <end position="335"/>
    </location>
</feature>
<evidence type="ECO:0000256" key="2">
    <source>
        <dbReference type="SAM" id="Phobius"/>
    </source>
</evidence>
<dbReference type="AlphaFoldDB" id="A0A5C5S3B5"/>
<organism evidence="4 5">
    <name type="scientific">Tsukamurella conjunctivitidis</name>
    <dbReference type="NCBI Taxonomy" id="2592068"/>
    <lineage>
        <taxon>Bacteria</taxon>
        <taxon>Bacillati</taxon>
        <taxon>Actinomycetota</taxon>
        <taxon>Actinomycetes</taxon>
        <taxon>Mycobacteriales</taxon>
        <taxon>Tsukamurellaceae</taxon>
        <taxon>Tsukamurella</taxon>
    </lineage>
</organism>
<keyword evidence="2" id="KW-0812">Transmembrane</keyword>
<keyword evidence="2" id="KW-0472">Membrane</keyword>
<protein>
    <submittedName>
        <fullName evidence="4">DUF4349 domain-containing protein</fullName>
    </submittedName>
</protein>
<dbReference type="EMBL" id="VIGX01000004">
    <property type="protein sequence ID" value="TWS29113.1"/>
    <property type="molecule type" value="Genomic_DNA"/>
</dbReference>
<dbReference type="Pfam" id="PF14257">
    <property type="entry name" value="DUF4349"/>
    <property type="match status" value="1"/>
</dbReference>
<dbReference type="RefSeq" id="WP_146486843.1">
    <property type="nucleotide sequence ID" value="NZ_VIGX01000004.1"/>
</dbReference>
<keyword evidence="5" id="KW-1185">Reference proteome</keyword>
<dbReference type="InterPro" id="IPR025645">
    <property type="entry name" value="DUF4349"/>
</dbReference>
<keyword evidence="2" id="KW-1133">Transmembrane helix</keyword>
<accession>A0A5C5S3B5</accession>
<name>A0A5C5S3B5_9ACTN</name>